<dbReference type="InterPro" id="IPR000123">
    <property type="entry name" value="Reverse_transcriptase_msDNA"/>
</dbReference>
<dbReference type="GO" id="GO:0046872">
    <property type="term" value="F:metal ion binding"/>
    <property type="evidence" value="ECO:0007669"/>
    <property type="project" value="UniProtKB-KW"/>
</dbReference>
<evidence type="ECO:0000313" key="11">
    <source>
        <dbReference type="EMBL" id="AKP52218.1"/>
    </source>
</evidence>
<sequence length="370" mass="42971">MIAKVLQSKNLYRAYRQVVGNQGSAGVDGMEVNGLKFFIDQYKPSLVTEILSREYVPKAIRGVEIPKSNRKTRLLGIPCVVDRWLQQGVSQQLAVQFELDFEEESYGFRPGKNLHGAVTQSLNNINDGYQDIVDIDLKGFFDEVQHYKLLQLIYNKVKCPTILWLIRKLLRAPIQINGKLHKRRKGLPQGSPLSPLLSNILLDKLDKYLKSKGLKFVRYADDFSVYTKSKAEARKVGNEVYLFLKNKLELPINREKSGIRRPTKFVLLGHGFTPTYGKREKGDYQLVVKKGSWENLRRKLKGITKKTLPYSFKVRLYKLREVWMGWINNYRLANIKSKLIKLDEWLRNRLRYCIWSRSTGRKSQCGNVKI</sequence>
<dbReference type="InterPro" id="IPR043502">
    <property type="entry name" value="DNA/RNA_pol_sf"/>
</dbReference>
<evidence type="ECO:0000256" key="8">
    <source>
        <dbReference type="ARBA" id="ARBA00034120"/>
    </source>
</evidence>
<dbReference type="InterPro" id="IPR043128">
    <property type="entry name" value="Rev_trsase/Diguanyl_cyclase"/>
</dbReference>
<dbReference type="KEGG" id="camu:CA2015_2808"/>
<dbReference type="PROSITE" id="PS50878">
    <property type="entry name" value="RT_POL"/>
    <property type="match status" value="1"/>
</dbReference>
<evidence type="ECO:0000256" key="5">
    <source>
        <dbReference type="ARBA" id="ARBA00022842"/>
    </source>
</evidence>
<feature type="domain" description="Reverse transcriptase" evidence="10">
    <location>
        <begin position="44"/>
        <end position="272"/>
    </location>
</feature>
<reference evidence="11 12" key="1">
    <citation type="submission" date="2015-07" db="EMBL/GenBank/DDBJ databases">
        <authorList>
            <person name="Kim K.M."/>
        </authorList>
    </citation>
    <scope>NUCLEOTIDE SEQUENCE [LARGE SCALE GENOMIC DNA]</scope>
    <source>
        <strain evidence="11 12">KCTC 12363</strain>
    </source>
</reference>
<keyword evidence="6" id="KW-0695">RNA-directed DNA polymerase</keyword>
<evidence type="ECO:0000259" key="10">
    <source>
        <dbReference type="PROSITE" id="PS50878"/>
    </source>
</evidence>
<dbReference type="PANTHER" id="PTHR34047:SF8">
    <property type="entry name" value="PROTEIN YKFC"/>
    <property type="match status" value="1"/>
</dbReference>
<protein>
    <recommendedName>
        <fullName evidence="1">RNA-directed DNA polymerase</fullName>
        <ecNumber evidence="1">2.7.7.49</ecNumber>
    </recommendedName>
</protein>
<dbReference type="InterPro" id="IPR030931">
    <property type="entry name" value="Group_II_RT_mat"/>
</dbReference>
<name>A0A0H4PH84_9BACT</name>
<accession>A0A0H4PH84</accession>
<evidence type="ECO:0000313" key="12">
    <source>
        <dbReference type="Proteomes" id="UP000036520"/>
    </source>
</evidence>
<dbReference type="EMBL" id="CP012040">
    <property type="protein sequence ID" value="AKP52218.1"/>
    <property type="molecule type" value="Genomic_DNA"/>
</dbReference>
<evidence type="ECO:0000256" key="4">
    <source>
        <dbReference type="ARBA" id="ARBA00022723"/>
    </source>
</evidence>
<dbReference type="Proteomes" id="UP000036520">
    <property type="component" value="Chromosome"/>
</dbReference>
<keyword evidence="5" id="KW-0460">Magnesium</keyword>
<evidence type="ECO:0000256" key="1">
    <source>
        <dbReference type="ARBA" id="ARBA00012493"/>
    </source>
</evidence>
<dbReference type="GO" id="GO:0051607">
    <property type="term" value="P:defense response to virus"/>
    <property type="evidence" value="ECO:0007669"/>
    <property type="project" value="UniProtKB-KW"/>
</dbReference>
<comment type="similarity">
    <text evidence="8">Belongs to the bacterial reverse transcriptase family.</text>
</comment>
<dbReference type="CDD" id="cd01651">
    <property type="entry name" value="RT_G2_intron"/>
    <property type="match status" value="1"/>
</dbReference>
<dbReference type="SUPFAM" id="SSF56672">
    <property type="entry name" value="DNA/RNA polymerases"/>
    <property type="match status" value="1"/>
</dbReference>
<comment type="catalytic activity">
    <reaction evidence="9">
        <text>DNA(n) + a 2'-deoxyribonucleoside 5'-triphosphate = DNA(n+1) + diphosphate</text>
        <dbReference type="Rhea" id="RHEA:22508"/>
        <dbReference type="Rhea" id="RHEA-COMP:17339"/>
        <dbReference type="Rhea" id="RHEA-COMP:17340"/>
        <dbReference type="ChEBI" id="CHEBI:33019"/>
        <dbReference type="ChEBI" id="CHEBI:61560"/>
        <dbReference type="ChEBI" id="CHEBI:173112"/>
        <dbReference type="EC" id="2.7.7.49"/>
    </reaction>
</comment>
<dbReference type="InterPro" id="IPR000477">
    <property type="entry name" value="RT_dom"/>
</dbReference>
<dbReference type="GO" id="GO:0003964">
    <property type="term" value="F:RNA-directed DNA polymerase activity"/>
    <property type="evidence" value="ECO:0007669"/>
    <property type="project" value="UniProtKB-KW"/>
</dbReference>
<organism evidence="11 12">
    <name type="scientific">Cyclobacterium amurskyense</name>
    <dbReference type="NCBI Taxonomy" id="320787"/>
    <lineage>
        <taxon>Bacteria</taxon>
        <taxon>Pseudomonadati</taxon>
        <taxon>Bacteroidota</taxon>
        <taxon>Cytophagia</taxon>
        <taxon>Cytophagales</taxon>
        <taxon>Cyclobacteriaceae</taxon>
        <taxon>Cyclobacterium</taxon>
    </lineage>
</organism>
<gene>
    <name evidence="11" type="ORF">CA2015_2808</name>
</gene>
<evidence type="ECO:0000256" key="9">
    <source>
        <dbReference type="ARBA" id="ARBA00048173"/>
    </source>
</evidence>
<evidence type="ECO:0000256" key="2">
    <source>
        <dbReference type="ARBA" id="ARBA00022679"/>
    </source>
</evidence>
<evidence type="ECO:0000256" key="3">
    <source>
        <dbReference type="ARBA" id="ARBA00022695"/>
    </source>
</evidence>
<dbReference type="PRINTS" id="PR00866">
    <property type="entry name" value="RNADNAPOLMS"/>
</dbReference>
<dbReference type="RefSeq" id="WP_240477802.1">
    <property type="nucleotide sequence ID" value="NZ_CP012040.1"/>
</dbReference>
<dbReference type="Gene3D" id="3.30.70.270">
    <property type="match status" value="1"/>
</dbReference>
<evidence type="ECO:0000256" key="7">
    <source>
        <dbReference type="ARBA" id="ARBA00023118"/>
    </source>
</evidence>
<keyword evidence="12" id="KW-1185">Reference proteome</keyword>
<keyword evidence="4" id="KW-0479">Metal-binding</keyword>
<dbReference type="GO" id="GO:0003723">
    <property type="term" value="F:RNA binding"/>
    <property type="evidence" value="ECO:0007669"/>
    <property type="project" value="InterPro"/>
</dbReference>
<evidence type="ECO:0000256" key="6">
    <source>
        <dbReference type="ARBA" id="ARBA00022918"/>
    </source>
</evidence>
<dbReference type="EC" id="2.7.7.49" evidence="1"/>
<dbReference type="PATRIC" id="fig|320787.5.peg.3069"/>
<dbReference type="Pfam" id="PF00078">
    <property type="entry name" value="RVT_1"/>
    <property type="match status" value="1"/>
</dbReference>
<dbReference type="AlphaFoldDB" id="A0A0H4PH84"/>
<keyword evidence="2" id="KW-0808">Transferase</keyword>
<proteinExistence type="inferred from homology"/>
<dbReference type="InterPro" id="IPR051083">
    <property type="entry name" value="GrpII_Intron_Splice-Mob/Def"/>
</dbReference>
<dbReference type="PANTHER" id="PTHR34047">
    <property type="entry name" value="NUCLEAR INTRON MATURASE 1, MITOCHONDRIAL-RELATED"/>
    <property type="match status" value="1"/>
</dbReference>
<keyword evidence="3" id="KW-0548">Nucleotidyltransferase</keyword>
<dbReference type="InterPro" id="IPR013597">
    <property type="entry name" value="Mat_intron_G2"/>
</dbReference>
<dbReference type="Pfam" id="PF08388">
    <property type="entry name" value="GIIM"/>
    <property type="match status" value="1"/>
</dbReference>
<dbReference type="NCBIfam" id="TIGR04416">
    <property type="entry name" value="group_II_RT_mat"/>
    <property type="match status" value="1"/>
</dbReference>
<keyword evidence="7" id="KW-0051">Antiviral defense</keyword>